<dbReference type="AlphaFoldDB" id="A0A1Y5PV73"/>
<name>A0A1Y5PV73_9SPHN</name>
<reference evidence="2" key="1">
    <citation type="submission" date="2016-03" db="EMBL/GenBank/DDBJ databases">
        <authorList>
            <person name="Ploux O."/>
        </authorList>
    </citation>
    <scope>NUCLEOTIDE SEQUENCE</scope>
    <source>
        <strain evidence="2">UC10</strain>
    </source>
</reference>
<keyword evidence="1" id="KW-0732">Signal</keyword>
<evidence type="ECO:0000256" key="1">
    <source>
        <dbReference type="SAM" id="SignalP"/>
    </source>
</evidence>
<accession>A0A1Y5PV73</accession>
<protein>
    <submittedName>
        <fullName evidence="2">Uncharacterized protein</fullName>
    </submittedName>
</protein>
<feature type="chain" id="PRO_5010996275" evidence="1">
    <location>
        <begin position="23"/>
        <end position="268"/>
    </location>
</feature>
<dbReference type="EMBL" id="LT598653">
    <property type="protein sequence ID" value="SBV33898.1"/>
    <property type="molecule type" value="Genomic_DNA"/>
</dbReference>
<dbReference type="KEGG" id="sphu:SPPYR_2778"/>
<evidence type="ECO:0000313" key="2">
    <source>
        <dbReference type="EMBL" id="SBV33898.1"/>
    </source>
</evidence>
<organism evidence="2">
    <name type="scientific">uncultured Sphingopyxis sp</name>
    <dbReference type="NCBI Taxonomy" id="310581"/>
    <lineage>
        <taxon>Bacteria</taxon>
        <taxon>Pseudomonadati</taxon>
        <taxon>Pseudomonadota</taxon>
        <taxon>Alphaproteobacteria</taxon>
        <taxon>Sphingomonadales</taxon>
        <taxon>Sphingomonadaceae</taxon>
        <taxon>Sphingopyxis</taxon>
        <taxon>environmental samples</taxon>
    </lineage>
</organism>
<feature type="signal peptide" evidence="1">
    <location>
        <begin position="1"/>
        <end position="22"/>
    </location>
</feature>
<sequence>MMPAGAFGALLLLMAPPPAAPASGDVPTAATAQVRFAPPLGVPLRYRVTTRRIGRDGTLIDFALVYALQWQRAGRGYRLDSVLERIDSGAEPEVTRMLTMMLSPLVGEDVAYLVPPDGSRIDLVDPDRLWERVTARMEKAGAEADRPEAKQLAQLIAALPAAERDRLATADIRALIAPANDAIPVGAASGDGEVSIADHGARRSIAMVERDSAPVAGKVQPLQIDNLWTVDRDTGLVLRERRQSWIVEAGGDGRRLVEERVRALEPAS</sequence>
<gene>
    <name evidence="2" type="ORF">SPPYR_2778</name>
</gene>
<proteinExistence type="predicted"/>